<organism evidence="1 2">
    <name type="scientific">Rhamnella rubrinervis</name>
    <dbReference type="NCBI Taxonomy" id="2594499"/>
    <lineage>
        <taxon>Eukaryota</taxon>
        <taxon>Viridiplantae</taxon>
        <taxon>Streptophyta</taxon>
        <taxon>Embryophyta</taxon>
        <taxon>Tracheophyta</taxon>
        <taxon>Spermatophyta</taxon>
        <taxon>Magnoliopsida</taxon>
        <taxon>eudicotyledons</taxon>
        <taxon>Gunneridae</taxon>
        <taxon>Pentapetalae</taxon>
        <taxon>rosids</taxon>
        <taxon>fabids</taxon>
        <taxon>Rosales</taxon>
        <taxon>Rhamnaceae</taxon>
        <taxon>rhamnoid group</taxon>
        <taxon>Rhamneae</taxon>
        <taxon>Rhamnella</taxon>
    </lineage>
</organism>
<dbReference type="OrthoDB" id="685087at2759"/>
<keyword evidence="2" id="KW-1185">Reference proteome</keyword>
<sequence length="77" mass="9152">MEPERECYRKQKRRCYLEWNGNRNINDTKNGNQTFIDGEDNGYRIRPTMEIESRMVMAGRARVLHFFTHHVDASASC</sequence>
<evidence type="ECO:0000313" key="1">
    <source>
        <dbReference type="EMBL" id="KAF3452123.1"/>
    </source>
</evidence>
<comment type="caution">
    <text evidence="1">The sequence shown here is derived from an EMBL/GenBank/DDBJ whole genome shotgun (WGS) entry which is preliminary data.</text>
</comment>
<dbReference type="Proteomes" id="UP000796880">
    <property type="component" value="Unassembled WGS sequence"/>
</dbReference>
<name>A0A8K0MNG1_9ROSA</name>
<dbReference type="EMBL" id="VOIH02000003">
    <property type="protein sequence ID" value="KAF3452123.1"/>
    <property type="molecule type" value="Genomic_DNA"/>
</dbReference>
<gene>
    <name evidence="1" type="ORF">FNV43_RR08220</name>
</gene>
<accession>A0A8K0MNG1</accession>
<evidence type="ECO:0000313" key="2">
    <source>
        <dbReference type="Proteomes" id="UP000796880"/>
    </source>
</evidence>
<proteinExistence type="predicted"/>
<protein>
    <submittedName>
        <fullName evidence="1">Uncharacterized protein</fullName>
    </submittedName>
</protein>
<dbReference type="AlphaFoldDB" id="A0A8K0MNG1"/>
<reference evidence="1" key="1">
    <citation type="submission" date="2020-03" db="EMBL/GenBank/DDBJ databases">
        <title>A high-quality chromosome-level genome assembly of a woody plant with both climbing and erect habits, Rhamnella rubrinervis.</title>
        <authorList>
            <person name="Lu Z."/>
            <person name="Yang Y."/>
            <person name="Zhu X."/>
            <person name="Sun Y."/>
        </authorList>
    </citation>
    <scope>NUCLEOTIDE SEQUENCE</scope>
    <source>
        <strain evidence="1">BYM</strain>
        <tissue evidence="1">Leaf</tissue>
    </source>
</reference>